<reference evidence="2" key="1">
    <citation type="submission" date="2014-12" db="EMBL/GenBank/DDBJ databases">
        <authorList>
            <person name="Huang H.-H."/>
            <person name="Chen S.-C."/>
            <person name="Lai M.-C."/>
        </authorList>
    </citation>
    <scope>NUCLEOTIDE SEQUENCE</scope>
    <source>
        <strain evidence="2">K1F9705b</strain>
    </source>
</reference>
<keyword evidence="2" id="KW-0378">Hydrolase</keyword>
<dbReference type="GO" id="GO:0016787">
    <property type="term" value="F:hydrolase activity"/>
    <property type="evidence" value="ECO:0007669"/>
    <property type="project" value="UniProtKB-KW"/>
</dbReference>
<dbReference type="OrthoDB" id="308128at2157"/>
<protein>
    <submittedName>
        <fullName evidence="2">Metal-dependent hydrolase</fullName>
    </submittedName>
</protein>
<proteinExistence type="predicted"/>
<dbReference type="RefSeq" id="WP_211530978.1">
    <property type="nucleotide sequence ID" value="NZ_JWHL01000010.1"/>
</dbReference>
<organism evidence="2 3">
    <name type="scientific">Methanocalculus chunghsingensis</name>
    <dbReference type="NCBI Taxonomy" id="156457"/>
    <lineage>
        <taxon>Archaea</taxon>
        <taxon>Methanobacteriati</taxon>
        <taxon>Methanobacteriota</taxon>
        <taxon>Stenosarchaea group</taxon>
        <taxon>Methanomicrobia</taxon>
        <taxon>Methanomicrobiales</taxon>
        <taxon>Methanocalculaceae</taxon>
        <taxon>Methanocalculus</taxon>
    </lineage>
</organism>
<name>A0A8J8B5P6_9EURY</name>
<dbReference type="PANTHER" id="PTHR30399:SF1">
    <property type="entry name" value="UTP PYROPHOSPHATASE"/>
    <property type="match status" value="1"/>
</dbReference>
<sequence length="242" mass="29298">MTTEKHRIEVSGITVEITRKKIKNLHLGVYPPEGRVRVSAPLFLDDDAIRLAIISRLKWIRKQQKKFLDQDRQSQREMITGETHFFQGRRYRLDLIEADLPPRVCLRGTTTMELRVRPGTGREKREEILYAWYRKQLKEQIPPLIAKWEEITGLRVSEWGVRRMKTRWGTCNTDARRIWINLELVKRYPLCLEYIILHEMVHLIERRHNERFRELMDGFMPGWRRYKEGLKEIPLTEEYWEE</sequence>
<dbReference type="InterPro" id="IPR053136">
    <property type="entry name" value="UTP_pyrophosphatase-like"/>
</dbReference>
<dbReference type="Proteomes" id="UP000730161">
    <property type="component" value="Unassembled WGS sequence"/>
</dbReference>
<evidence type="ECO:0000313" key="2">
    <source>
        <dbReference type="EMBL" id="MBR1369279.1"/>
    </source>
</evidence>
<dbReference type="CDD" id="cd07344">
    <property type="entry name" value="M48_yhfN_like"/>
    <property type="match status" value="1"/>
</dbReference>
<gene>
    <name evidence="2" type="ORF">RJ53_07140</name>
</gene>
<dbReference type="InterPro" id="IPR002725">
    <property type="entry name" value="YgjP-like_metallopeptidase"/>
</dbReference>
<dbReference type="Gene3D" id="3.30.2010.10">
    <property type="entry name" value="Metalloproteases ('zincins'), catalytic domain"/>
    <property type="match status" value="1"/>
</dbReference>
<keyword evidence="3" id="KW-1185">Reference proteome</keyword>
<accession>A0A8J8B5P6</accession>
<feature type="domain" description="YgjP-like metallopeptidase" evidence="1">
    <location>
        <begin position="27"/>
        <end position="232"/>
    </location>
</feature>
<evidence type="ECO:0000313" key="3">
    <source>
        <dbReference type="Proteomes" id="UP000730161"/>
    </source>
</evidence>
<dbReference type="AlphaFoldDB" id="A0A8J8B5P6"/>
<dbReference type="EMBL" id="JWHL01000010">
    <property type="protein sequence ID" value="MBR1369279.1"/>
    <property type="molecule type" value="Genomic_DNA"/>
</dbReference>
<evidence type="ECO:0000259" key="1">
    <source>
        <dbReference type="Pfam" id="PF01863"/>
    </source>
</evidence>
<dbReference type="Pfam" id="PF01863">
    <property type="entry name" value="YgjP-like"/>
    <property type="match status" value="1"/>
</dbReference>
<dbReference type="PANTHER" id="PTHR30399">
    <property type="entry name" value="UNCHARACTERIZED PROTEIN YGJP"/>
    <property type="match status" value="1"/>
</dbReference>
<comment type="caution">
    <text evidence="2">The sequence shown here is derived from an EMBL/GenBank/DDBJ whole genome shotgun (WGS) entry which is preliminary data.</text>
</comment>